<evidence type="ECO:0000256" key="2">
    <source>
        <dbReference type="ARBA" id="ARBA00006991"/>
    </source>
</evidence>
<evidence type="ECO:0000256" key="1">
    <source>
        <dbReference type="ARBA" id="ARBA00004123"/>
    </source>
</evidence>
<keyword evidence="6" id="KW-0862">Zinc</keyword>
<evidence type="ECO:0000256" key="5">
    <source>
        <dbReference type="ARBA" id="ARBA00022771"/>
    </source>
</evidence>
<evidence type="ECO:0000259" key="14">
    <source>
        <dbReference type="PROSITE" id="PS50805"/>
    </source>
</evidence>
<protein>
    <recommendedName>
        <fullName evidence="17">Zinc finger protein 311</fullName>
    </recommendedName>
</protein>
<feature type="compositionally biased region" description="Low complexity" evidence="12">
    <location>
        <begin position="602"/>
        <end position="625"/>
    </location>
</feature>
<evidence type="ECO:0000256" key="3">
    <source>
        <dbReference type="ARBA" id="ARBA00022723"/>
    </source>
</evidence>
<dbReference type="InterPro" id="IPR001909">
    <property type="entry name" value="KRAB"/>
</dbReference>
<feature type="domain" description="C2H2-type" evidence="13">
    <location>
        <begin position="321"/>
        <end position="348"/>
    </location>
</feature>
<keyword evidence="7" id="KW-0805">Transcription regulation</keyword>
<evidence type="ECO:0000256" key="6">
    <source>
        <dbReference type="ARBA" id="ARBA00022833"/>
    </source>
</evidence>
<dbReference type="Pfam" id="PF00096">
    <property type="entry name" value="zf-C2H2"/>
    <property type="match status" value="8"/>
</dbReference>
<dbReference type="InterPro" id="IPR036236">
    <property type="entry name" value="Znf_C2H2_sf"/>
</dbReference>
<sequence length="691" mass="77049">MQPIVVSEESPGSPNQFGIPDTMFLQERALPFPQCPALARDESQGNLPGAKHTVMSQPQESVTFEDVAVNFSYEEWQCLTHTQRHLYTDVMLENYGNMVSLGFSFSKPPLISRLEQGTEPYVQDRQDWEFLSCSYPAAKTWPENEKARSEQEVFENGEVCWVKFRSLLKVVSQDPEIGEVCVQDVELENQWEMPVREQRREKKESCEKHECTQCGKNFSWHSDLILHERIHSGEKPYACNECGKAFKTKNQLSMHQIIHTGEKPFNCTQCGKAFSSRSALCRHKKTHSGEKPHPCGDCGKAFKTRYCLRMHQIIHTGEKPYECSDCGKAFHNEAELTKHRRIHTEEKPYKCKECGKAFHHNCKCRAHERGHTGEKPHRCGDCGKTFQDQHCLTIHQRIHTGEKPYKCSECGRAFSGKSNLTNHQRIHTGEKPYRCEVCGKVFHQSSVLRQHKRIHTGEKPFTCHECGTSFRQSSALIGHKRVHTGEKPYVCEECGKAFRRESCKGKVNKRDRVSSDVRAELQALLAGAVPPPPSTGSLTCSVSGLGRVPPSLDNLVPPGSPGSPMLVPGPVRTPALHSAGVPNPRAPTIRRPQPPKKLGLQARATEPGAGRRGAAGLEAETGGPAVMRGGTRLFPGYSCSQATPLFPAHYPLKIAGRVSRDAESKGKDVNTLLLSCCPGNLCINGRKFIGG</sequence>
<dbReference type="Gene3D" id="6.10.140.140">
    <property type="match status" value="1"/>
</dbReference>
<evidence type="ECO:0000259" key="13">
    <source>
        <dbReference type="PROSITE" id="PS50157"/>
    </source>
</evidence>
<evidence type="ECO:0000256" key="12">
    <source>
        <dbReference type="SAM" id="MobiDB-lite"/>
    </source>
</evidence>
<evidence type="ECO:0000256" key="9">
    <source>
        <dbReference type="ARBA" id="ARBA00023163"/>
    </source>
</evidence>
<dbReference type="PROSITE" id="PS00028">
    <property type="entry name" value="ZINC_FINGER_C2H2_1"/>
    <property type="match status" value="10"/>
</dbReference>
<feature type="domain" description="KRAB" evidence="14">
    <location>
        <begin position="62"/>
        <end position="133"/>
    </location>
</feature>
<keyword evidence="10" id="KW-0539">Nucleus</keyword>
<dbReference type="PROSITE" id="PS50805">
    <property type="entry name" value="KRAB"/>
    <property type="match status" value="1"/>
</dbReference>
<dbReference type="Pfam" id="PF01352">
    <property type="entry name" value="KRAB"/>
    <property type="match status" value="1"/>
</dbReference>
<gene>
    <name evidence="15" type="ORF">MRATA1EN1_LOCUS17662</name>
</gene>
<keyword evidence="4" id="KW-0677">Repeat</keyword>
<comment type="subcellular location">
    <subcellularLocation>
        <location evidence="1">Nucleus</location>
    </subcellularLocation>
</comment>
<evidence type="ECO:0000313" key="16">
    <source>
        <dbReference type="Proteomes" id="UP001176941"/>
    </source>
</evidence>
<keyword evidence="5 11" id="KW-0863">Zinc-finger</keyword>
<evidence type="ECO:0000256" key="7">
    <source>
        <dbReference type="ARBA" id="ARBA00023015"/>
    </source>
</evidence>
<feature type="domain" description="C2H2-type" evidence="13">
    <location>
        <begin position="377"/>
        <end position="404"/>
    </location>
</feature>
<dbReference type="EMBL" id="OX459964">
    <property type="protein sequence ID" value="CAI9168700.1"/>
    <property type="molecule type" value="Genomic_DNA"/>
</dbReference>
<feature type="domain" description="C2H2-type" evidence="13">
    <location>
        <begin position="461"/>
        <end position="488"/>
    </location>
</feature>
<feature type="domain" description="C2H2-type" evidence="13">
    <location>
        <begin position="209"/>
        <end position="236"/>
    </location>
</feature>
<evidence type="ECO:0000256" key="8">
    <source>
        <dbReference type="ARBA" id="ARBA00023125"/>
    </source>
</evidence>
<reference evidence="15" key="1">
    <citation type="submission" date="2023-04" db="EMBL/GenBank/DDBJ databases">
        <authorList>
            <consortium name="ELIXIR-Norway"/>
        </authorList>
    </citation>
    <scope>NUCLEOTIDE SEQUENCE [LARGE SCALE GENOMIC DNA]</scope>
</reference>
<feature type="domain" description="C2H2-type" evidence="13">
    <location>
        <begin position="293"/>
        <end position="320"/>
    </location>
</feature>
<dbReference type="InterPro" id="IPR050589">
    <property type="entry name" value="Ikaros_C2H2-ZF"/>
</dbReference>
<dbReference type="InterPro" id="IPR036051">
    <property type="entry name" value="KRAB_dom_sf"/>
</dbReference>
<dbReference type="PANTHER" id="PTHR24404">
    <property type="entry name" value="ZINC FINGER PROTEIN"/>
    <property type="match status" value="1"/>
</dbReference>
<keyword evidence="9" id="KW-0804">Transcription</keyword>
<evidence type="ECO:0000256" key="4">
    <source>
        <dbReference type="ARBA" id="ARBA00022737"/>
    </source>
</evidence>
<feature type="domain" description="C2H2-type" evidence="13">
    <location>
        <begin position="433"/>
        <end position="460"/>
    </location>
</feature>
<dbReference type="Gene3D" id="3.30.160.60">
    <property type="entry name" value="Classic Zinc Finger"/>
    <property type="match status" value="11"/>
</dbReference>
<dbReference type="SUPFAM" id="SSF109640">
    <property type="entry name" value="KRAB domain (Kruppel-associated box)"/>
    <property type="match status" value="1"/>
</dbReference>
<comment type="similarity">
    <text evidence="2">Belongs to the krueppel C2H2-type zinc-finger protein family.</text>
</comment>
<feature type="region of interest" description="Disordered" evidence="12">
    <location>
        <begin position="579"/>
        <end position="625"/>
    </location>
</feature>
<feature type="domain" description="C2H2-type" evidence="13">
    <location>
        <begin position="349"/>
        <end position="376"/>
    </location>
</feature>
<dbReference type="CDD" id="cd07765">
    <property type="entry name" value="KRAB_A-box"/>
    <property type="match status" value="1"/>
</dbReference>
<dbReference type="SUPFAM" id="SSF57667">
    <property type="entry name" value="beta-beta-alpha zinc fingers"/>
    <property type="match status" value="6"/>
</dbReference>
<dbReference type="PANTHER" id="PTHR24404:SF41">
    <property type="entry name" value="ZINC FINGER PROTEIN 613"/>
    <property type="match status" value="1"/>
</dbReference>
<proteinExistence type="inferred from homology"/>
<keyword evidence="16" id="KW-1185">Reference proteome</keyword>
<evidence type="ECO:0000313" key="15">
    <source>
        <dbReference type="EMBL" id="CAI9168700.1"/>
    </source>
</evidence>
<evidence type="ECO:0000256" key="11">
    <source>
        <dbReference type="PROSITE-ProRule" id="PRU00042"/>
    </source>
</evidence>
<dbReference type="InterPro" id="IPR013087">
    <property type="entry name" value="Znf_C2H2_type"/>
</dbReference>
<keyword evidence="3" id="KW-0479">Metal-binding</keyword>
<keyword evidence="8" id="KW-0238">DNA-binding</keyword>
<feature type="domain" description="C2H2-type" evidence="13">
    <location>
        <begin position="265"/>
        <end position="292"/>
    </location>
</feature>
<name>A0ABN8Z4E3_RANTA</name>
<feature type="domain" description="C2H2-type" evidence="13">
    <location>
        <begin position="237"/>
        <end position="264"/>
    </location>
</feature>
<organism evidence="15 16">
    <name type="scientific">Rangifer tarandus platyrhynchus</name>
    <name type="common">Svalbard reindeer</name>
    <dbReference type="NCBI Taxonomy" id="3082113"/>
    <lineage>
        <taxon>Eukaryota</taxon>
        <taxon>Metazoa</taxon>
        <taxon>Chordata</taxon>
        <taxon>Craniata</taxon>
        <taxon>Vertebrata</taxon>
        <taxon>Euteleostomi</taxon>
        <taxon>Mammalia</taxon>
        <taxon>Eutheria</taxon>
        <taxon>Laurasiatheria</taxon>
        <taxon>Artiodactyla</taxon>
        <taxon>Ruminantia</taxon>
        <taxon>Pecora</taxon>
        <taxon>Cervidae</taxon>
        <taxon>Odocoileinae</taxon>
        <taxon>Rangifer</taxon>
    </lineage>
</organism>
<dbReference type="Proteomes" id="UP001176941">
    <property type="component" value="Chromosome 28"/>
</dbReference>
<feature type="domain" description="C2H2-type" evidence="13">
    <location>
        <begin position="405"/>
        <end position="432"/>
    </location>
</feature>
<accession>A0ABN8Z4E3</accession>
<dbReference type="SMART" id="SM00355">
    <property type="entry name" value="ZnF_C2H2"/>
    <property type="match status" value="10"/>
</dbReference>
<dbReference type="SMART" id="SM00349">
    <property type="entry name" value="KRAB"/>
    <property type="match status" value="1"/>
</dbReference>
<dbReference type="PROSITE" id="PS50157">
    <property type="entry name" value="ZINC_FINGER_C2H2_2"/>
    <property type="match status" value="10"/>
</dbReference>
<evidence type="ECO:0008006" key="17">
    <source>
        <dbReference type="Google" id="ProtNLM"/>
    </source>
</evidence>
<evidence type="ECO:0000256" key="10">
    <source>
        <dbReference type="ARBA" id="ARBA00023242"/>
    </source>
</evidence>